<dbReference type="Proteomes" id="UP001163835">
    <property type="component" value="Unassembled WGS sequence"/>
</dbReference>
<comment type="caution">
    <text evidence="1">The sequence shown here is derived from an EMBL/GenBank/DDBJ whole genome shotgun (WGS) entry which is preliminary data.</text>
</comment>
<name>A0ACC1THU0_9AGAR</name>
<dbReference type="EMBL" id="MU796250">
    <property type="protein sequence ID" value="KAJ3804153.1"/>
    <property type="molecule type" value="Genomic_DNA"/>
</dbReference>
<sequence>MYKDPSVILLKRDSIFKRLESDLILAQSNAEIEFYLYPLLNRVVTDFCSVNEGDSRFTLECHPQAYFGDSTPGSYRLPDCAASTFDSRASTMKEAIKPVFWFEAKPLSESRNWRKREVLIDTMTSNYFAEAIPQVREQVKHAFRSFDGPTQYPVFILVGLYWSMLIFKKDKEQRAYEHEETVASQVLARQAVAANLLALKDRATSTASTASVVDLGGAREKSRFSSPERQIDVFDDYLPELKYFNEPLLLGTPVQEYNPVFLHALSTIMEKHEFSQQPSCFDVPHNYQYVPNINMAKGMEKLRTVYRNVLKSILVNATMEHEDEEYSQSEDSKDGSYRPPGRNDAPPHWVYNEESPIQTRARTKRDRRVISPLDSSPVEQQAPHGSGSGSGM</sequence>
<evidence type="ECO:0000313" key="2">
    <source>
        <dbReference type="Proteomes" id="UP001163835"/>
    </source>
</evidence>
<protein>
    <submittedName>
        <fullName evidence="1">Uncharacterized protein</fullName>
    </submittedName>
</protein>
<gene>
    <name evidence="1" type="ORF">F5876DRAFT_70874</name>
</gene>
<proteinExistence type="predicted"/>
<reference evidence="1" key="1">
    <citation type="submission" date="2022-09" db="EMBL/GenBank/DDBJ databases">
        <title>A Global Phylogenomic Analysis of the Shiitake Genus Lentinula.</title>
        <authorList>
            <consortium name="DOE Joint Genome Institute"/>
            <person name="Sierra-Patev S."/>
            <person name="Min B."/>
            <person name="Naranjo-Ortiz M."/>
            <person name="Looney B."/>
            <person name="Konkel Z."/>
            <person name="Slot J.C."/>
            <person name="Sakamoto Y."/>
            <person name="Steenwyk J.L."/>
            <person name="Rokas A."/>
            <person name="Carro J."/>
            <person name="Camarero S."/>
            <person name="Ferreira P."/>
            <person name="Molpeceres G."/>
            <person name="Ruiz-Duenas F.J."/>
            <person name="Serrano A."/>
            <person name="Henrissat B."/>
            <person name="Drula E."/>
            <person name="Hughes K.W."/>
            <person name="Mata J.L."/>
            <person name="Ishikawa N.K."/>
            <person name="Vargas-Isla R."/>
            <person name="Ushijima S."/>
            <person name="Smith C.A."/>
            <person name="Ahrendt S."/>
            <person name="Andreopoulos W."/>
            <person name="He G."/>
            <person name="Labutti K."/>
            <person name="Lipzen A."/>
            <person name="Ng V."/>
            <person name="Riley R."/>
            <person name="Sandor L."/>
            <person name="Barry K."/>
            <person name="Martinez A.T."/>
            <person name="Xiao Y."/>
            <person name="Gibbons J.G."/>
            <person name="Terashima K."/>
            <person name="Grigoriev I.V."/>
            <person name="Hibbett D.S."/>
        </authorList>
    </citation>
    <scope>NUCLEOTIDE SEQUENCE</scope>
    <source>
        <strain evidence="1">TMI1499</strain>
    </source>
</reference>
<evidence type="ECO:0000313" key="1">
    <source>
        <dbReference type="EMBL" id="KAJ3804153.1"/>
    </source>
</evidence>
<accession>A0ACC1THU0</accession>
<organism evidence="1 2">
    <name type="scientific">Lentinula aff. lateritia</name>
    <dbReference type="NCBI Taxonomy" id="2804960"/>
    <lineage>
        <taxon>Eukaryota</taxon>
        <taxon>Fungi</taxon>
        <taxon>Dikarya</taxon>
        <taxon>Basidiomycota</taxon>
        <taxon>Agaricomycotina</taxon>
        <taxon>Agaricomycetes</taxon>
        <taxon>Agaricomycetidae</taxon>
        <taxon>Agaricales</taxon>
        <taxon>Marasmiineae</taxon>
        <taxon>Omphalotaceae</taxon>
        <taxon>Lentinula</taxon>
    </lineage>
</organism>
<keyword evidence="2" id="KW-1185">Reference proteome</keyword>